<comment type="pathway">
    <text evidence="10">Lipid metabolism; phospholipid metabolism.</text>
</comment>
<dbReference type="EC" id="2.3.1.275" evidence="10"/>
<evidence type="ECO:0000256" key="5">
    <source>
        <dbReference type="ARBA" id="ARBA00022989"/>
    </source>
</evidence>
<comment type="function">
    <text evidence="10">Catalyzes the transfer of an acyl group from acyl-phosphate (acyl-PO(4)) to glycerol-3-phosphate (G3P) to form lysophosphatidic acid (LPA). This enzyme utilizes acyl-phosphate as fatty acyl donor, but not acyl-CoA or acyl-ACP.</text>
</comment>
<organism evidence="11 12">
    <name type="scientific">Marinobacter segnicrescens</name>
    <dbReference type="NCBI Taxonomy" id="430453"/>
    <lineage>
        <taxon>Bacteria</taxon>
        <taxon>Pseudomonadati</taxon>
        <taxon>Pseudomonadota</taxon>
        <taxon>Gammaproteobacteria</taxon>
        <taxon>Pseudomonadales</taxon>
        <taxon>Marinobacteraceae</taxon>
        <taxon>Marinobacter</taxon>
    </lineage>
</organism>
<keyword evidence="5 10" id="KW-1133">Transmembrane helix</keyword>
<protein>
    <recommendedName>
        <fullName evidence="10">Glycerol-3-phosphate acyltransferase</fullName>
    </recommendedName>
    <alternativeName>
        <fullName evidence="10">Acyl-PO4 G3P acyltransferase</fullName>
    </alternativeName>
    <alternativeName>
        <fullName evidence="10">Acyl-phosphate--glycerol-3-phosphate acyltransferase</fullName>
    </alternativeName>
    <alternativeName>
        <fullName evidence="10">G3P acyltransferase</fullName>
        <shortName evidence="10">GPAT</shortName>
        <ecNumber evidence="10">2.3.1.275</ecNumber>
    </alternativeName>
    <alternativeName>
        <fullName evidence="10">Lysophosphatidic acid synthase</fullName>
        <shortName evidence="10">LPA synthase</shortName>
    </alternativeName>
</protein>
<dbReference type="RefSeq" id="WP_091854351.1">
    <property type="nucleotide sequence ID" value="NZ_FOHZ01000024.1"/>
</dbReference>
<evidence type="ECO:0000256" key="9">
    <source>
        <dbReference type="ARBA" id="ARBA00023264"/>
    </source>
</evidence>
<dbReference type="PANTHER" id="PTHR30309">
    <property type="entry name" value="INNER MEMBRANE PROTEIN YGIH"/>
    <property type="match status" value="1"/>
</dbReference>
<keyword evidence="12" id="KW-1185">Reference proteome</keyword>
<keyword evidence="6 10" id="KW-0443">Lipid metabolism</keyword>
<evidence type="ECO:0000256" key="3">
    <source>
        <dbReference type="ARBA" id="ARBA00022679"/>
    </source>
</evidence>
<dbReference type="InterPro" id="IPR003811">
    <property type="entry name" value="G3P_acylTferase_PlsY"/>
</dbReference>
<keyword evidence="3 10" id="KW-0808">Transferase</keyword>
<dbReference type="HAMAP" id="MF_01043">
    <property type="entry name" value="PlsY"/>
    <property type="match status" value="1"/>
</dbReference>
<comment type="similarity">
    <text evidence="10">Belongs to the PlsY family.</text>
</comment>
<evidence type="ECO:0000256" key="1">
    <source>
        <dbReference type="ARBA" id="ARBA00022475"/>
    </source>
</evidence>
<evidence type="ECO:0000256" key="7">
    <source>
        <dbReference type="ARBA" id="ARBA00023136"/>
    </source>
</evidence>
<evidence type="ECO:0000256" key="6">
    <source>
        <dbReference type="ARBA" id="ARBA00023098"/>
    </source>
</evidence>
<keyword evidence="9 10" id="KW-1208">Phospholipid metabolism</keyword>
<dbReference type="AlphaFoldDB" id="A0A1I0H863"/>
<keyword evidence="1 10" id="KW-1003">Cell membrane</keyword>
<dbReference type="EMBL" id="FOHZ01000024">
    <property type="protein sequence ID" value="SET79079.1"/>
    <property type="molecule type" value="Genomic_DNA"/>
</dbReference>
<proteinExistence type="inferred from homology"/>
<evidence type="ECO:0000256" key="8">
    <source>
        <dbReference type="ARBA" id="ARBA00023209"/>
    </source>
</evidence>
<dbReference type="Pfam" id="PF02660">
    <property type="entry name" value="G3P_acyltransf"/>
    <property type="match status" value="1"/>
</dbReference>
<gene>
    <name evidence="10" type="primary">plsY</name>
    <name evidence="11" type="ORF">SAMN04487962_12434</name>
</gene>
<comment type="caution">
    <text evidence="10">Lacks conserved residue(s) required for the propagation of feature annotation.</text>
</comment>
<evidence type="ECO:0000313" key="11">
    <source>
        <dbReference type="EMBL" id="SET79079.1"/>
    </source>
</evidence>
<dbReference type="NCBIfam" id="TIGR00023">
    <property type="entry name" value="glycerol-3-phosphate 1-O-acyltransferase PlsY"/>
    <property type="match status" value="1"/>
</dbReference>
<dbReference type="UniPathway" id="UPA00085"/>
<reference evidence="12" key="1">
    <citation type="submission" date="2016-10" db="EMBL/GenBank/DDBJ databases">
        <authorList>
            <person name="Varghese N."/>
            <person name="Submissions S."/>
        </authorList>
    </citation>
    <scope>NUCLEOTIDE SEQUENCE [LARGE SCALE GENOMIC DNA]</scope>
    <source>
        <strain evidence="12">CGMCC 1.6489</strain>
    </source>
</reference>
<dbReference type="Proteomes" id="UP000198762">
    <property type="component" value="Unassembled WGS sequence"/>
</dbReference>
<evidence type="ECO:0000313" key="12">
    <source>
        <dbReference type="Proteomes" id="UP000198762"/>
    </source>
</evidence>
<dbReference type="GO" id="GO:0008654">
    <property type="term" value="P:phospholipid biosynthetic process"/>
    <property type="evidence" value="ECO:0007669"/>
    <property type="project" value="UniProtKB-UniRule"/>
</dbReference>
<dbReference type="SMART" id="SM01207">
    <property type="entry name" value="G3P_acyltransf"/>
    <property type="match status" value="1"/>
</dbReference>
<keyword evidence="4 10" id="KW-0812">Transmembrane</keyword>
<feature type="transmembrane region" description="Helical" evidence="10">
    <location>
        <begin position="113"/>
        <end position="137"/>
    </location>
</feature>
<keyword evidence="7 10" id="KW-0472">Membrane</keyword>
<comment type="catalytic activity">
    <reaction evidence="10">
        <text>an acyl phosphate + sn-glycerol 3-phosphate = a 1-acyl-sn-glycero-3-phosphate + phosphate</text>
        <dbReference type="Rhea" id="RHEA:34075"/>
        <dbReference type="ChEBI" id="CHEBI:43474"/>
        <dbReference type="ChEBI" id="CHEBI:57597"/>
        <dbReference type="ChEBI" id="CHEBI:57970"/>
        <dbReference type="ChEBI" id="CHEBI:59918"/>
        <dbReference type="EC" id="2.3.1.275"/>
    </reaction>
</comment>
<dbReference type="GO" id="GO:0005886">
    <property type="term" value="C:plasma membrane"/>
    <property type="evidence" value="ECO:0007669"/>
    <property type="project" value="UniProtKB-SubCell"/>
</dbReference>
<keyword evidence="8 10" id="KW-0594">Phospholipid biosynthesis</keyword>
<dbReference type="OrthoDB" id="9777124at2"/>
<evidence type="ECO:0000256" key="10">
    <source>
        <dbReference type="HAMAP-Rule" id="MF_01043"/>
    </source>
</evidence>
<keyword evidence="11" id="KW-0012">Acyltransferase</keyword>
<accession>A0A1I0H863</accession>
<name>A0A1I0H863_9GAMM</name>
<dbReference type="PANTHER" id="PTHR30309:SF0">
    <property type="entry name" value="GLYCEROL-3-PHOSPHATE ACYLTRANSFERASE-RELATED"/>
    <property type="match status" value="1"/>
</dbReference>
<keyword evidence="2 10" id="KW-0444">Lipid biosynthesis</keyword>
<dbReference type="GO" id="GO:0043772">
    <property type="term" value="F:acyl-phosphate glycerol-3-phosphate acyltransferase activity"/>
    <property type="evidence" value="ECO:0007669"/>
    <property type="project" value="UniProtKB-UniRule"/>
</dbReference>
<evidence type="ECO:0000256" key="2">
    <source>
        <dbReference type="ARBA" id="ARBA00022516"/>
    </source>
</evidence>
<dbReference type="STRING" id="430453.SAMN04487962_12434"/>
<feature type="transmembrane region" description="Helical" evidence="10">
    <location>
        <begin position="81"/>
        <end position="101"/>
    </location>
</feature>
<evidence type="ECO:0000256" key="4">
    <source>
        <dbReference type="ARBA" id="ARBA00022692"/>
    </source>
</evidence>
<comment type="subunit">
    <text evidence="10">Probably interacts with PlsX.</text>
</comment>
<comment type="subcellular location">
    <subcellularLocation>
        <location evidence="10">Cell membrane</location>
        <topology evidence="10">Multi-pass membrane protein</topology>
    </subcellularLocation>
</comment>
<sequence length="197" mass="20811">MDSISQPILLIALCGFAYAVGSILFAIPVCRLGGLTDPRALGSRNPGATNVYRSGGPLPAGLTLLLDALKGAVPVWLAGHYGFSVFAQAMVALCAVTGHMVPVWYRFQGGKGVATALGSGLVLAPLTTTLLALIWLVIIWRWRISALASVIAIGSGPVISALFEPETLPLFGLLAIVIVIRHRNNLIRLAQGRESRF</sequence>